<reference evidence="5 6" key="1">
    <citation type="submission" date="2015-01" db="EMBL/GenBank/DDBJ databases">
        <title>Evolution of Trichinella species and genotypes.</title>
        <authorList>
            <person name="Korhonen P.K."/>
            <person name="Edoardo P."/>
            <person name="Giuseppe L.R."/>
            <person name="Gasser R.B."/>
        </authorList>
    </citation>
    <scope>NUCLEOTIDE SEQUENCE [LARGE SCALE GENOMIC DNA]</scope>
    <source>
        <strain evidence="3">ISS176</strain>
        <strain evidence="2">ISS588</strain>
    </source>
</reference>
<comment type="caution">
    <text evidence="2">The sequence shown here is derived from an EMBL/GenBank/DDBJ whole genome shotgun (WGS) entry which is preliminary data.</text>
</comment>
<evidence type="ECO:0000256" key="1">
    <source>
        <dbReference type="SAM" id="MobiDB-lite"/>
    </source>
</evidence>
<name>A0A0V1J906_TRIPS</name>
<organism evidence="2 5">
    <name type="scientific">Trichinella pseudospiralis</name>
    <name type="common">Parasitic roundworm</name>
    <dbReference type="NCBI Taxonomy" id="6337"/>
    <lineage>
        <taxon>Eukaryota</taxon>
        <taxon>Metazoa</taxon>
        <taxon>Ecdysozoa</taxon>
        <taxon>Nematoda</taxon>
        <taxon>Enoplea</taxon>
        <taxon>Dorylaimia</taxon>
        <taxon>Trichinellida</taxon>
        <taxon>Trichinellidae</taxon>
        <taxon>Trichinella</taxon>
    </lineage>
</organism>
<dbReference type="Proteomes" id="UP000054826">
    <property type="component" value="Unassembled WGS sequence"/>
</dbReference>
<sequence length="92" mass="10573">MIVMTQESSRIDGTSTKTSPPLHDNKHCRNDCTSFLVDSSRFQEEFTFKNDTAWPVHSETAQYLCNKLPLNLAPCKSQYQGNLTHFSEYPEK</sequence>
<gene>
    <name evidence="2" type="ORF">T4B_15470</name>
    <name evidence="4" type="ORF">T4C_1271</name>
    <name evidence="3" type="ORF">T4C_8839</name>
</gene>
<dbReference type="AlphaFoldDB" id="A0A0V1J906"/>
<feature type="region of interest" description="Disordered" evidence="1">
    <location>
        <begin position="1"/>
        <end position="23"/>
    </location>
</feature>
<dbReference type="Proteomes" id="UP000054805">
    <property type="component" value="Unassembled WGS sequence"/>
</dbReference>
<feature type="compositionally biased region" description="Polar residues" evidence="1">
    <location>
        <begin position="1"/>
        <end position="19"/>
    </location>
</feature>
<evidence type="ECO:0000313" key="4">
    <source>
        <dbReference type="EMBL" id="KRZ32268.1"/>
    </source>
</evidence>
<dbReference type="EMBL" id="JYDV01000112">
    <property type="protein sequence ID" value="KRZ32268.1"/>
    <property type="molecule type" value="Genomic_DNA"/>
</dbReference>
<evidence type="ECO:0000313" key="5">
    <source>
        <dbReference type="Proteomes" id="UP000054805"/>
    </source>
</evidence>
<accession>A0A0V1J906</accession>
<keyword evidence="5" id="KW-1185">Reference proteome</keyword>
<evidence type="ECO:0000313" key="2">
    <source>
        <dbReference type="EMBL" id="KRZ31425.1"/>
    </source>
</evidence>
<proteinExistence type="predicted"/>
<evidence type="ECO:0000313" key="6">
    <source>
        <dbReference type="Proteomes" id="UP000054826"/>
    </source>
</evidence>
<dbReference type="EMBL" id="JYDV01000112">
    <property type="protein sequence ID" value="KRZ32264.1"/>
    <property type="molecule type" value="Genomic_DNA"/>
</dbReference>
<evidence type="ECO:0000313" key="3">
    <source>
        <dbReference type="EMBL" id="KRZ32264.1"/>
    </source>
</evidence>
<dbReference type="EMBL" id="JYDS01000025">
    <property type="protein sequence ID" value="KRZ31425.1"/>
    <property type="molecule type" value="Genomic_DNA"/>
</dbReference>
<protein>
    <submittedName>
        <fullName evidence="2">Uncharacterized protein</fullName>
    </submittedName>
</protein>